<proteinExistence type="inferred from homology"/>
<comment type="caution">
    <text evidence="9">The sequence shown here is derived from an EMBL/GenBank/DDBJ whole genome shotgun (WGS) entry which is preliminary data.</text>
</comment>
<comment type="pathway">
    <text evidence="7">Porphyrin-containing compound metabolism; protoheme biosynthesis.</text>
</comment>
<dbReference type="Gene3D" id="3.90.660.20">
    <property type="entry name" value="Protoporphyrinogen oxidase, mitochondrial, domain 2"/>
    <property type="match status" value="1"/>
</dbReference>
<dbReference type="GO" id="GO:0004729">
    <property type="term" value="F:oxygen-dependent protoporphyrinogen oxidase activity"/>
    <property type="evidence" value="ECO:0007669"/>
    <property type="project" value="UniProtKB-UniRule"/>
</dbReference>
<gene>
    <name evidence="9" type="ORF">FHS27_006158</name>
</gene>
<dbReference type="Pfam" id="PF01593">
    <property type="entry name" value="Amino_oxidase"/>
    <property type="match status" value="1"/>
</dbReference>
<dbReference type="InterPro" id="IPR004572">
    <property type="entry name" value="Protoporphyrinogen_oxidase"/>
</dbReference>
<dbReference type="InterPro" id="IPR036188">
    <property type="entry name" value="FAD/NAD-bd_sf"/>
</dbReference>
<dbReference type="NCBIfam" id="TIGR00562">
    <property type="entry name" value="proto_IX_ox"/>
    <property type="match status" value="1"/>
</dbReference>
<dbReference type="PANTHER" id="PTHR42923:SF3">
    <property type="entry name" value="PROTOPORPHYRINOGEN OXIDASE"/>
    <property type="match status" value="1"/>
</dbReference>
<comment type="subcellular location">
    <subcellularLocation>
        <location evidence="7">Cytoplasm</location>
    </subcellularLocation>
</comment>
<evidence type="ECO:0000256" key="7">
    <source>
        <dbReference type="RuleBase" id="RU364052"/>
    </source>
</evidence>
<comment type="catalytic activity">
    <reaction evidence="7">
        <text>coproporphyrinogen III + 3 O2 = coproporphyrin III + 3 H2O2</text>
        <dbReference type="Rhea" id="RHEA:43436"/>
        <dbReference type="ChEBI" id="CHEBI:15379"/>
        <dbReference type="ChEBI" id="CHEBI:16240"/>
        <dbReference type="ChEBI" id="CHEBI:57309"/>
        <dbReference type="ChEBI" id="CHEBI:131725"/>
        <dbReference type="EC" id="1.3.3.15"/>
    </reaction>
</comment>
<dbReference type="InterPro" id="IPR002937">
    <property type="entry name" value="Amino_oxidase"/>
</dbReference>
<evidence type="ECO:0000256" key="3">
    <source>
        <dbReference type="ARBA" id="ARBA00022827"/>
    </source>
</evidence>
<dbReference type="AlphaFoldDB" id="A0A7W5E4Z3"/>
<keyword evidence="7" id="KW-0963">Cytoplasm</keyword>
<keyword evidence="2 7" id="KW-0285">Flavoprotein</keyword>
<evidence type="ECO:0000313" key="10">
    <source>
        <dbReference type="Proteomes" id="UP000536179"/>
    </source>
</evidence>
<keyword evidence="4" id="KW-0809">Transit peptide</keyword>
<reference evidence="9 10" key="1">
    <citation type="submission" date="2020-08" db="EMBL/GenBank/DDBJ databases">
        <title>Genomic Encyclopedia of Type Strains, Phase III (KMG-III): the genomes of soil and plant-associated and newly described type strains.</title>
        <authorList>
            <person name="Whitman W."/>
        </authorList>
    </citation>
    <scope>NUCLEOTIDE SEQUENCE [LARGE SCALE GENOMIC DNA]</scope>
    <source>
        <strain evidence="9 10">CECT 8075</strain>
    </source>
</reference>
<dbReference type="RefSeq" id="WP_184309535.1">
    <property type="nucleotide sequence ID" value="NZ_JACHXU010000035.1"/>
</dbReference>
<evidence type="ECO:0000256" key="1">
    <source>
        <dbReference type="ARBA" id="ARBA00001974"/>
    </source>
</evidence>
<name>A0A7W5E4Z3_9BACT</name>
<evidence type="ECO:0000256" key="2">
    <source>
        <dbReference type="ARBA" id="ARBA00022630"/>
    </source>
</evidence>
<sequence length="509" mass="55035">MTVPRIAVAGGGLSGLAVAAHLRLISNETSTPLEVSLFESSDRLGGVINTERIVSDSGLEFIVDHGADMFAMNPPAAIDLCRRLGVDQKLLRPNPEGRGAMIARGNGLIPIPEGFVLMRPTKLMSMLTTKLLSPAGKLRLLRERFVRRRDSSVSDESVGSFVRRRLGRECLDNIVAPLVAGIYTADVDRLSMAATMKPIWEMEASDGSLARATMRRIRSGDDSTERGSSGARYEQFRAFPGGMIEFIETLADSIGNACIHTRSPIESLQRTTSGFEVKVAHASDPADASFDAVVLTTPAPVTANLMARLQTTLDDTVQCEAAAMVESNLRSISYASTAIVVMAIPRERILRMPKTFGIVVPPRERRSVLAVSFASEKFSGRSPDTHVIIRSFVGGVLHPEILENDDGAIVQIVARELADLIGLDDFQNVQQHAAFVKVVRWNKAMPQYEVGHLDRASAIRSGIDQIPGVELMTNAIGGVGIAPVIGAAERTARRVVAHVTRNGPMNPTR</sequence>
<feature type="domain" description="Amine oxidase" evidence="8">
    <location>
        <begin position="13"/>
        <end position="495"/>
    </location>
</feature>
<comment type="function">
    <text evidence="7">Involved in coproporphyrin-dependent heme b biosynthesis. Catalyzes the oxidation of coproporphyrinogen III to coproporphyrin III.</text>
</comment>
<dbReference type="Proteomes" id="UP000536179">
    <property type="component" value="Unassembled WGS sequence"/>
</dbReference>
<dbReference type="GO" id="GO:0006783">
    <property type="term" value="P:heme biosynthetic process"/>
    <property type="evidence" value="ECO:0007669"/>
    <property type="project" value="UniProtKB-UniRule"/>
</dbReference>
<keyword evidence="10" id="KW-1185">Reference proteome</keyword>
<dbReference type="FunFam" id="1.10.3110.10:FF:000002">
    <property type="entry name" value="Protoporphyrinogen oxidase"/>
    <property type="match status" value="1"/>
</dbReference>
<accession>A0A7W5E4Z3</accession>
<dbReference type="PANTHER" id="PTHR42923">
    <property type="entry name" value="PROTOPORPHYRINOGEN OXIDASE"/>
    <property type="match status" value="1"/>
</dbReference>
<dbReference type="EMBL" id="JACHXU010000035">
    <property type="protein sequence ID" value="MBB3210311.1"/>
    <property type="molecule type" value="Genomic_DNA"/>
</dbReference>
<comment type="cofactor">
    <cofactor evidence="1 7">
        <name>FAD</name>
        <dbReference type="ChEBI" id="CHEBI:57692"/>
    </cofactor>
</comment>
<evidence type="ECO:0000313" key="9">
    <source>
        <dbReference type="EMBL" id="MBB3210311.1"/>
    </source>
</evidence>
<evidence type="ECO:0000259" key="8">
    <source>
        <dbReference type="Pfam" id="PF01593"/>
    </source>
</evidence>
<dbReference type="InterPro" id="IPR050464">
    <property type="entry name" value="Zeta_carotene_desat/Oxidored"/>
</dbReference>
<keyword evidence="3 7" id="KW-0274">FAD</keyword>
<organism evidence="9 10">
    <name type="scientific">Aporhodopirellula rubra</name>
    <dbReference type="NCBI Taxonomy" id="980271"/>
    <lineage>
        <taxon>Bacteria</taxon>
        <taxon>Pseudomonadati</taxon>
        <taxon>Planctomycetota</taxon>
        <taxon>Planctomycetia</taxon>
        <taxon>Pirellulales</taxon>
        <taxon>Pirellulaceae</taxon>
        <taxon>Aporhodopirellula</taxon>
    </lineage>
</organism>
<dbReference type="Gene3D" id="1.10.3110.10">
    <property type="entry name" value="protoporphyrinogen ix oxidase, domain 3"/>
    <property type="match status" value="1"/>
</dbReference>
<keyword evidence="5 7" id="KW-0560">Oxidoreductase</keyword>
<dbReference type="EC" id="1.3.3.15" evidence="7"/>
<dbReference type="Gene3D" id="3.50.50.60">
    <property type="entry name" value="FAD/NAD(P)-binding domain"/>
    <property type="match status" value="1"/>
</dbReference>
<comment type="similarity">
    <text evidence="7">Belongs to the protoporphyrinogen/coproporphyrinogen oxidase family. Coproporphyrinogen III oxidase subfamily.</text>
</comment>
<evidence type="ECO:0000256" key="4">
    <source>
        <dbReference type="ARBA" id="ARBA00022946"/>
    </source>
</evidence>
<dbReference type="SUPFAM" id="SSF51905">
    <property type="entry name" value="FAD/NAD(P)-binding domain"/>
    <property type="match status" value="1"/>
</dbReference>
<dbReference type="SUPFAM" id="SSF54373">
    <property type="entry name" value="FAD-linked reductases, C-terminal domain"/>
    <property type="match status" value="1"/>
</dbReference>
<protein>
    <recommendedName>
        <fullName evidence="7">Coproporphyrinogen III oxidase</fullName>
        <ecNumber evidence="7">1.3.3.15</ecNumber>
    </recommendedName>
</protein>
<evidence type="ECO:0000256" key="5">
    <source>
        <dbReference type="ARBA" id="ARBA00023002"/>
    </source>
</evidence>
<dbReference type="GO" id="GO:0005737">
    <property type="term" value="C:cytoplasm"/>
    <property type="evidence" value="ECO:0007669"/>
    <property type="project" value="UniProtKB-SubCell"/>
</dbReference>
<keyword evidence="6 7" id="KW-0350">Heme biosynthesis</keyword>
<dbReference type="UniPathway" id="UPA00252"/>
<evidence type="ECO:0000256" key="6">
    <source>
        <dbReference type="ARBA" id="ARBA00023133"/>
    </source>
</evidence>